<keyword evidence="1" id="KW-0378">Hydrolase</keyword>
<dbReference type="PANTHER" id="PTHR46517">
    <property type="entry name" value="FRUCTOSE-2,6-BISPHOSPHATASE TIGAR"/>
    <property type="match status" value="1"/>
</dbReference>
<feature type="active site" description="Tele-phosphohistidine intermediate" evidence="2">
    <location>
        <position position="11"/>
    </location>
</feature>
<protein>
    <submittedName>
        <fullName evidence="4">Histidine phosphatase family protein</fullName>
    </submittedName>
</protein>
<dbReference type="GO" id="GO:0005829">
    <property type="term" value="C:cytosol"/>
    <property type="evidence" value="ECO:0007669"/>
    <property type="project" value="TreeGrafter"/>
</dbReference>
<evidence type="ECO:0000313" key="5">
    <source>
        <dbReference type="Proteomes" id="UP000306985"/>
    </source>
</evidence>
<dbReference type="InterPro" id="IPR001345">
    <property type="entry name" value="PG/BPGM_mutase_AS"/>
</dbReference>
<dbReference type="Gene3D" id="3.40.50.1240">
    <property type="entry name" value="Phosphoglycerate mutase-like"/>
    <property type="match status" value="1"/>
</dbReference>
<dbReference type="GO" id="GO:0045820">
    <property type="term" value="P:negative regulation of glycolytic process"/>
    <property type="evidence" value="ECO:0007669"/>
    <property type="project" value="TreeGrafter"/>
</dbReference>
<feature type="binding site" evidence="3">
    <location>
        <position position="60"/>
    </location>
    <ligand>
        <name>substrate</name>
    </ligand>
</feature>
<evidence type="ECO:0000256" key="2">
    <source>
        <dbReference type="PIRSR" id="PIRSR613078-1"/>
    </source>
</evidence>
<sequence length="215" mass="23350">MTLEHLILLRHGQTDWNSEQRLQGHRDIDLNAAGRRQAVQAAPSVAALRPDVIVSSDLRRARDTAGAVADVTGLPVAVDPRLRETSMGKWEGMTRDEVVVDWSAEWDAWRTTSPDASPPGGESRRQVATRAIEVVHELDAGDAQRALLTSHGGTIVGLTGLLLDLPDTTWSTLIGIGNCHWVVLHRYRGAWRLHSYNAGLGGVVLPHGEDQVAGT</sequence>
<dbReference type="GO" id="GO:0004331">
    <property type="term" value="F:fructose-2,6-bisphosphate 2-phosphatase activity"/>
    <property type="evidence" value="ECO:0007669"/>
    <property type="project" value="TreeGrafter"/>
</dbReference>
<dbReference type="Proteomes" id="UP000306985">
    <property type="component" value="Unassembled WGS sequence"/>
</dbReference>
<dbReference type="InterPro" id="IPR029033">
    <property type="entry name" value="His_PPase_superfam"/>
</dbReference>
<evidence type="ECO:0000256" key="3">
    <source>
        <dbReference type="PIRSR" id="PIRSR613078-2"/>
    </source>
</evidence>
<dbReference type="SUPFAM" id="SSF53254">
    <property type="entry name" value="Phosphoglycerate mutase-like"/>
    <property type="match status" value="1"/>
</dbReference>
<comment type="caution">
    <text evidence="4">The sequence shown here is derived from an EMBL/GenBank/DDBJ whole genome shotgun (WGS) entry which is preliminary data.</text>
</comment>
<name>A0A4U6QLI6_9ACTN</name>
<dbReference type="InterPro" id="IPR051695">
    <property type="entry name" value="Phosphoglycerate_Mutase"/>
</dbReference>
<dbReference type="OrthoDB" id="9781415at2"/>
<accession>A0A4U6QLI6</accession>
<feature type="active site" description="Proton donor/acceptor" evidence="2">
    <location>
        <position position="84"/>
    </location>
</feature>
<dbReference type="CDD" id="cd07067">
    <property type="entry name" value="HP_PGM_like"/>
    <property type="match status" value="1"/>
</dbReference>
<dbReference type="GO" id="GO:0043456">
    <property type="term" value="P:regulation of pentose-phosphate shunt"/>
    <property type="evidence" value="ECO:0007669"/>
    <property type="project" value="TreeGrafter"/>
</dbReference>
<dbReference type="EMBL" id="SZZH01000001">
    <property type="protein sequence ID" value="TKV61404.1"/>
    <property type="molecule type" value="Genomic_DNA"/>
</dbReference>
<dbReference type="SMART" id="SM00855">
    <property type="entry name" value="PGAM"/>
    <property type="match status" value="1"/>
</dbReference>
<gene>
    <name evidence="4" type="ORF">FDO65_07405</name>
</gene>
<keyword evidence="5" id="KW-1185">Reference proteome</keyword>
<dbReference type="AlphaFoldDB" id="A0A4U6QLI6"/>
<dbReference type="Pfam" id="PF00300">
    <property type="entry name" value="His_Phos_1"/>
    <property type="match status" value="1"/>
</dbReference>
<dbReference type="InterPro" id="IPR013078">
    <property type="entry name" value="His_Pase_superF_clade-1"/>
</dbReference>
<feature type="binding site" evidence="3">
    <location>
        <begin position="10"/>
        <end position="17"/>
    </location>
    <ligand>
        <name>substrate</name>
    </ligand>
</feature>
<evidence type="ECO:0000256" key="1">
    <source>
        <dbReference type="ARBA" id="ARBA00022801"/>
    </source>
</evidence>
<evidence type="ECO:0000313" key="4">
    <source>
        <dbReference type="EMBL" id="TKV61404.1"/>
    </source>
</evidence>
<organism evidence="4 5">
    <name type="scientific">Nakamurella flava</name>
    <dbReference type="NCBI Taxonomy" id="2576308"/>
    <lineage>
        <taxon>Bacteria</taxon>
        <taxon>Bacillati</taxon>
        <taxon>Actinomycetota</taxon>
        <taxon>Actinomycetes</taxon>
        <taxon>Nakamurellales</taxon>
        <taxon>Nakamurellaceae</taxon>
        <taxon>Nakamurella</taxon>
    </lineage>
</organism>
<dbReference type="PANTHER" id="PTHR46517:SF1">
    <property type="entry name" value="FRUCTOSE-2,6-BISPHOSPHATASE TIGAR"/>
    <property type="match status" value="1"/>
</dbReference>
<reference evidence="4 5" key="1">
    <citation type="submission" date="2019-05" db="EMBL/GenBank/DDBJ databases">
        <title>Nakamurella sp. N5BH11, whole genome shotgun sequence.</title>
        <authorList>
            <person name="Tuo L."/>
        </authorList>
    </citation>
    <scope>NUCLEOTIDE SEQUENCE [LARGE SCALE GENOMIC DNA]</scope>
    <source>
        <strain evidence="4 5">N5BH11</strain>
    </source>
</reference>
<dbReference type="PROSITE" id="PS00175">
    <property type="entry name" value="PG_MUTASE"/>
    <property type="match status" value="1"/>
</dbReference>
<dbReference type="RefSeq" id="WP_137448708.1">
    <property type="nucleotide sequence ID" value="NZ_SZZH01000001.1"/>
</dbReference>
<proteinExistence type="predicted"/>